<evidence type="ECO:0000256" key="1">
    <source>
        <dbReference type="ARBA" id="ARBA00023015"/>
    </source>
</evidence>
<gene>
    <name evidence="5" type="ORF">AAH991_36160</name>
</gene>
<evidence type="ECO:0000256" key="3">
    <source>
        <dbReference type="ARBA" id="ARBA00023163"/>
    </source>
</evidence>
<comment type="caution">
    <text evidence="5">The sequence shown here is derived from an EMBL/GenBank/DDBJ whole genome shotgun (WGS) entry which is preliminary data.</text>
</comment>
<dbReference type="Pfam" id="PF13377">
    <property type="entry name" value="Peripla_BP_3"/>
    <property type="match status" value="1"/>
</dbReference>
<dbReference type="SUPFAM" id="SSF47413">
    <property type="entry name" value="lambda repressor-like DNA-binding domains"/>
    <property type="match status" value="1"/>
</dbReference>
<dbReference type="CDD" id="cd01392">
    <property type="entry name" value="HTH_LacI"/>
    <property type="match status" value="1"/>
</dbReference>
<evidence type="ECO:0000256" key="2">
    <source>
        <dbReference type="ARBA" id="ARBA00023125"/>
    </source>
</evidence>
<dbReference type="Proteomes" id="UP001447516">
    <property type="component" value="Unassembled WGS sequence"/>
</dbReference>
<proteinExistence type="predicted"/>
<dbReference type="PROSITE" id="PS50932">
    <property type="entry name" value="HTH_LACI_2"/>
    <property type="match status" value="1"/>
</dbReference>
<dbReference type="Gene3D" id="1.10.260.40">
    <property type="entry name" value="lambda repressor-like DNA-binding domains"/>
    <property type="match status" value="1"/>
</dbReference>
<organism evidence="5 6">
    <name type="scientific">Microbispora maris</name>
    <dbReference type="NCBI Taxonomy" id="3144104"/>
    <lineage>
        <taxon>Bacteria</taxon>
        <taxon>Bacillati</taxon>
        <taxon>Actinomycetota</taxon>
        <taxon>Actinomycetes</taxon>
        <taxon>Streptosporangiales</taxon>
        <taxon>Streptosporangiaceae</taxon>
        <taxon>Microbispora</taxon>
    </lineage>
</organism>
<dbReference type="GO" id="GO:0003677">
    <property type="term" value="F:DNA binding"/>
    <property type="evidence" value="ECO:0007669"/>
    <property type="project" value="UniProtKB-KW"/>
</dbReference>
<dbReference type="Pfam" id="PF00356">
    <property type="entry name" value="LacI"/>
    <property type="match status" value="1"/>
</dbReference>
<dbReference type="SUPFAM" id="SSF53822">
    <property type="entry name" value="Periplasmic binding protein-like I"/>
    <property type="match status" value="1"/>
</dbReference>
<dbReference type="RefSeq" id="WP_346230447.1">
    <property type="nucleotide sequence ID" value="NZ_JBDJAW010000054.1"/>
</dbReference>
<keyword evidence="2 5" id="KW-0238">DNA-binding</keyword>
<evidence type="ECO:0000313" key="6">
    <source>
        <dbReference type="Proteomes" id="UP001447516"/>
    </source>
</evidence>
<keyword evidence="1" id="KW-0805">Transcription regulation</keyword>
<dbReference type="Gene3D" id="3.40.50.2300">
    <property type="match status" value="2"/>
</dbReference>
<dbReference type="PANTHER" id="PTHR30146:SF138">
    <property type="entry name" value="TRANSCRIPTIONAL REGULATORY PROTEIN"/>
    <property type="match status" value="1"/>
</dbReference>
<protein>
    <submittedName>
        <fullName evidence="5">LacI family DNA-binding transcriptional regulator</fullName>
    </submittedName>
</protein>
<dbReference type="InterPro" id="IPR046335">
    <property type="entry name" value="LacI/GalR-like_sensor"/>
</dbReference>
<dbReference type="PANTHER" id="PTHR30146">
    <property type="entry name" value="LACI-RELATED TRANSCRIPTIONAL REPRESSOR"/>
    <property type="match status" value="1"/>
</dbReference>
<dbReference type="InterPro" id="IPR010982">
    <property type="entry name" value="Lambda_DNA-bd_dom_sf"/>
</dbReference>
<dbReference type="EMBL" id="JBDJAW010000054">
    <property type="protein sequence ID" value="MEN3540596.1"/>
    <property type="molecule type" value="Genomic_DNA"/>
</dbReference>
<accession>A0ABV0B233</accession>
<evidence type="ECO:0000313" key="5">
    <source>
        <dbReference type="EMBL" id="MEN3540596.1"/>
    </source>
</evidence>
<reference evidence="5 6" key="1">
    <citation type="submission" date="2024-05" db="EMBL/GenBank/DDBJ databases">
        <title>Microbispora sp.ZYX-F-249.</title>
        <authorList>
            <person name="Xie H."/>
        </authorList>
    </citation>
    <scope>NUCLEOTIDE SEQUENCE [LARGE SCALE GENOMIC DNA]</scope>
    <source>
        <strain evidence="5 6">ZYX-F-249</strain>
    </source>
</reference>
<dbReference type="CDD" id="cd06279">
    <property type="entry name" value="PBP1_LacI-like"/>
    <property type="match status" value="1"/>
</dbReference>
<dbReference type="InterPro" id="IPR028082">
    <property type="entry name" value="Peripla_BP_I"/>
</dbReference>
<feature type="domain" description="HTH lacI-type" evidence="4">
    <location>
        <begin position="1"/>
        <end position="55"/>
    </location>
</feature>
<dbReference type="SMART" id="SM00354">
    <property type="entry name" value="HTH_LACI"/>
    <property type="match status" value="1"/>
</dbReference>
<sequence>MTSKDVAAAAGVSRSAVSFAFNDPTKISDATRRRILEVAGELGYTPNPVARMLQQGRTRSLGVLLPQDLPQVMENPYYAQFLVGLGQVCHREGLTLLLTPPLRNSMLKAIPYAAVDGFVVCGLETDRGEVAELTRRGIPFVLVDSDPQEGAPSVDVDDHAGAYEAVRHLLDLGHRHIAVLSFDPGPDKAVYGYRGPLARRMSGVAEALATVGLAFDDVRLVEVPCTRLDGYRAARDLMLLDPAPTAIVALSDILAIGALDALRDLDVDVPGEVSVTGFDDQPEAVWVRPRLTTVRQPIQAKGRVAGDFLVSAIRGETQHPHQTLHTALIVRESTGPIA</sequence>
<name>A0ABV0B233_9ACTN</name>
<dbReference type="InterPro" id="IPR000843">
    <property type="entry name" value="HTH_LacI"/>
</dbReference>
<evidence type="ECO:0000259" key="4">
    <source>
        <dbReference type="PROSITE" id="PS50932"/>
    </source>
</evidence>
<keyword evidence="6" id="KW-1185">Reference proteome</keyword>
<keyword evidence="3" id="KW-0804">Transcription</keyword>